<evidence type="ECO:0000256" key="7">
    <source>
        <dbReference type="ARBA" id="ARBA00013188"/>
    </source>
</evidence>
<dbReference type="GO" id="GO:0004750">
    <property type="term" value="F:D-ribulose-phosphate 3-epimerase activity"/>
    <property type="evidence" value="ECO:0007669"/>
    <property type="project" value="UniProtKB-UniRule"/>
</dbReference>
<keyword evidence="13" id="KW-0862">Zinc</keyword>
<evidence type="ECO:0000256" key="8">
    <source>
        <dbReference type="ARBA" id="ARBA00022723"/>
    </source>
</evidence>
<feature type="binding site" evidence="10 13">
    <location>
        <position position="39"/>
    </location>
    <ligand>
        <name>a divalent metal cation</name>
        <dbReference type="ChEBI" id="CHEBI:60240"/>
    </ligand>
</feature>
<evidence type="ECO:0000256" key="1">
    <source>
        <dbReference type="ARBA" id="ARBA00001782"/>
    </source>
</evidence>
<feature type="binding site" evidence="10 14">
    <location>
        <begin position="146"/>
        <end position="149"/>
    </location>
    <ligand>
        <name>substrate</name>
    </ligand>
</feature>
<evidence type="ECO:0000256" key="9">
    <source>
        <dbReference type="ARBA" id="ARBA00023235"/>
    </source>
</evidence>
<dbReference type="Proteomes" id="UP000245627">
    <property type="component" value="Unassembled WGS sequence"/>
</dbReference>
<keyword evidence="13" id="KW-0170">Cobalt</keyword>
<comment type="pathway">
    <text evidence="10">Carbohydrate degradation.</text>
</comment>
<comment type="cofactor">
    <cofactor evidence="5">
        <name>Fe(2+)</name>
        <dbReference type="ChEBI" id="CHEBI:29033"/>
    </cofactor>
</comment>
<dbReference type="NCBIfam" id="TIGR01163">
    <property type="entry name" value="rpe"/>
    <property type="match status" value="1"/>
</dbReference>
<evidence type="ECO:0000256" key="11">
    <source>
        <dbReference type="PIRNR" id="PIRNR001461"/>
    </source>
</evidence>
<dbReference type="PROSITE" id="PS01086">
    <property type="entry name" value="RIBUL_P_3_EPIMER_2"/>
    <property type="match status" value="1"/>
</dbReference>
<feature type="binding site" evidence="10">
    <location>
        <begin position="179"/>
        <end position="181"/>
    </location>
    <ligand>
        <name>substrate</name>
    </ligand>
</feature>
<proteinExistence type="inferred from homology"/>
<evidence type="ECO:0000256" key="12">
    <source>
        <dbReference type="PIRSR" id="PIRSR001461-1"/>
    </source>
</evidence>
<comment type="similarity">
    <text evidence="6 10 11">Belongs to the ribulose-phosphate 3-epimerase family.</text>
</comment>
<dbReference type="CDD" id="cd00429">
    <property type="entry name" value="RPE"/>
    <property type="match status" value="1"/>
</dbReference>
<dbReference type="EC" id="5.1.3.1" evidence="7 10"/>
<evidence type="ECO:0000256" key="10">
    <source>
        <dbReference type="HAMAP-Rule" id="MF_02227"/>
    </source>
</evidence>
<dbReference type="InterPro" id="IPR013785">
    <property type="entry name" value="Aldolase_TIM"/>
</dbReference>
<comment type="cofactor">
    <cofactor evidence="10 13">
        <name>a divalent metal cation</name>
        <dbReference type="ChEBI" id="CHEBI:60240"/>
    </cofactor>
    <text evidence="10 13">Binds 1 divalent metal cation per subunit.</text>
</comment>
<comment type="cofactor">
    <cofactor evidence="2">
        <name>Mn(2+)</name>
        <dbReference type="ChEBI" id="CHEBI:29035"/>
    </cofactor>
</comment>
<dbReference type="GO" id="GO:0019323">
    <property type="term" value="P:pentose catabolic process"/>
    <property type="evidence" value="ECO:0007669"/>
    <property type="project" value="UniProtKB-UniRule"/>
</dbReference>
<feature type="binding site" evidence="10 13">
    <location>
        <position position="179"/>
    </location>
    <ligand>
        <name>a divalent metal cation</name>
        <dbReference type="ChEBI" id="CHEBI:60240"/>
    </ligand>
</feature>
<keyword evidence="8 10" id="KW-0479">Metal-binding</keyword>
<feature type="binding site" evidence="10 14">
    <location>
        <begin position="201"/>
        <end position="202"/>
    </location>
    <ligand>
        <name>substrate</name>
    </ligand>
</feature>
<dbReference type="Pfam" id="PF00834">
    <property type="entry name" value="Ribul_P_3_epim"/>
    <property type="match status" value="1"/>
</dbReference>
<dbReference type="AlphaFoldDB" id="A0A2T8HP70"/>
<evidence type="ECO:0000313" key="16">
    <source>
        <dbReference type="Proteomes" id="UP000245627"/>
    </source>
</evidence>
<feature type="active site" description="Proton donor" evidence="10 12">
    <location>
        <position position="179"/>
    </location>
</feature>
<dbReference type="PROSITE" id="PS01085">
    <property type="entry name" value="RIBUL_P_3_EPIMER_1"/>
    <property type="match status" value="1"/>
</dbReference>
<comment type="cofactor">
    <cofactor evidence="3">
        <name>Co(2+)</name>
        <dbReference type="ChEBI" id="CHEBI:48828"/>
    </cofactor>
</comment>
<evidence type="ECO:0000256" key="4">
    <source>
        <dbReference type="ARBA" id="ARBA00001947"/>
    </source>
</evidence>
<protein>
    <recommendedName>
        <fullName evidence="7 10">Ribulose-phosphate 3-epimerase</fullName>
        <ecNumber evidence="7 10">5.1.3.1</ecNumber>
    </recommendedName>
</protein>
<comment type="cofactor">
    <cofactor evidence="4">
        <name>Zn(2+)</name>
        <dbReference type="ChEBI" id="CHEBI:29105"/>
    </cofactor>
</comment>
<dbReference type="RefSeq" id="WP_116774676.1">
    <property type="nucleotide sequence ID" value="NZ_QDKG01000001.1"/>
</dbReference>
<organism evidence="15 16">
    <name type="scientific">Sphingobacterium corticibacter</name>
    <dbReference type="NCBI Taxonomy" id="2171749"/>
    <lineage>
        <taxon>Bacteria</taxon>
        <taxon>Pseudomonadati</taxon>
        <taxon>Bacteroidota</taxon>
        <taxon>Sphingobacteriia</taxon>
        <taxon>Sphingobacteriales</taxon>
        <taxon>Sphingobacteriaceae</taxon>
        <taxon>Sphingobacterium</taxon>
    </lineage>
</organism>
<evidence type="ECO:0000256" key="2">
    <source>
        <dbReference type="ARBA" id="ARBA00001936"/>
    </source>
</evidence>
<sequence length="227" mass="24768">MNRTRPHLIAPSMLAADFAHIQRDVNMINASQADWFHIDIMDGLFVPNISFGFPVMKAIHQYANKPLDVHLMIENPDRYLAEFKGAGARVVTVHYEACTHLHRTIAAIKELGCLAGVALNPHTPVHLLKDIIVDLDMVLIMSVNPGFGGQTFIENTYSKIRDLRMLSKGVNDDLLIEIDGGVSLSNAAGLLEAGADVLVAGSFVFNSADPTETIQALKAVDINVQTL</sequence>
<comment type="function">
    <text evidence="10">Catalyzes the reversible epimerization of D-ribulose 5-phosphate to D-xylulose 5-phosphate.</text>
</comment>
<keyword evidence="10 11" id="KW-0119">Carbohydrate metabolism</keyword>
<evidence type="ECO:0000256" key="13">
    <source>
        <dbReference type="PIRSR" id="PIRSR001461-2"/>
    </source>
</evidence>
<dbReference type="GO" id="GO:0046872">
    <property type="term" value="F:metal ion binding"/>
    <property type="evidence" value="ECO:0007669"/>
    <property type="project" value="UniProtKB-UniRule"/>
</dbReference>
<feature type="binding site" evidence="10 14">
    <location>
        <position position="70"/>
    </location>
    <ligand>
        <name>substrate</name>
    </ligand>
</feature>
<evidence type="ECO:0000313" key="15">
    <source>
        <dbReference type="EMBL" id="PVH27183.1"/>
    </source>
</evidence>
<evidence type="ECO:0000256" key="3">
    <source>
        <dbReference type="ARBA" id="ARBA00001941"/>
    </source>
</evidence>
<reference evidence="15 16" key="1">
    <citation type="submission" date="2018-04" db="EMBL/GenBank/DDBJ databases">
        <title>Sphingobacterium cortibacter sp. nov.</title>
        <authorList>
            <person name="Li Y."/>
        </authorList>
    </citation>
    <scope>NUCLEOTIDE SEQUENCE [LARGE SCALE GENOMIC DNA]</scope>
    <source>
        <strain evidence="15 16">2c-3</strain>
    </source>
</reference>
<keyword evidence="16" id="KW-1185">Reference proteome</keyword>
<comment type="catalytic activity">
    <reaction evidence="1 10 11">
        <text>D-ribulose 5-phosphate = D-xylulose 5-phosphate</text>
        <dbReference type="Rhea" id="RHEA:13677"/>
        <dbReference type="ChEBI" id="CHEBI:57737"/>
        <dbReference type="ChEBI" id="CHEBI:58121"/>
        <dbReference type="EC" id="5.1.3.1"/>
    </reaction>
</comment>
<dbReference type="PANTHER" id="PTHR11749">
    <property type="entry name" value="RIBULOSE-5-PHOSPHATE-3-EPIMERASE"/>
    <property type="match status" value="1"/>
</dbReference>
<dbReference type="HAMAP" id="MF_02227">
    <property type="entry name" value="RPE"/>
    <property type="match status" value="1"/>
</dbReference>
<dbReference type="FunFam" id="3.20.20.70:FF:000004">
    <property type="entry name" value="Ribulose-phosphate 3-epimerase"/>
    <property type="match status" value="1"/>
</dbReference>
<dbReference type="GO" id="GO:0005737">
    <property type="term" value="C:cytoplasm"/>
    <property type="evidence" value="ECO:0007669"/>
    <property type="project" value="UniProtKB-ARBA"/>
</dbReference>
<keyword evidence="9 10" id="KW-0413">Isomerase</keyword>
<feature type="binding site" evidence="14">
    <location>
        <position position="181"/>
    </location>
    <ligand>
        <name>substrate</name>
    </ligand>
</feature>
<evidence type="ECO:0000256" key="14">
    <source>
        <dbReference type="PIRSR" id="PIRSR001461-3"/>
    </source>
</evidence>
<dbReference type="SUPFAM" id="SSF51366">
    <property type="entry name" value="Ribulose-phoshate binding barrel"/>
    <property type="match status" value="1"/>
</dbReference>
<evidence type="ECO:0000256" key="5">
    <source>
        <dbReference type="ARBA" id="ARBA00001954"/>
    </source>
</evidence>
<keyword evidence="13" id="KW-0464">Manganese</keyword>
<dbReference type="NCBIfam" id="NF004076">
    <property type="entry name" value="PRK05581.1-4"/>
    <property type="match status" value="1"/>
</dbReference>
<comment type="caution">
    <text evidence="15">The sequence shown here is derived from an EMBL/GenBank/DDBJ whole genome shotgun (WGS) entry which is preliminary data.</text>
</comment>
<feature type="binding site" evidence="10 13">
    <location>
        <position position="70"/>
    </location>
    <ligand>
        <name>a divalent metal cation</name>
        <dbReference type="ChEBI" id="CHEBI:60240"/>
    </ligand>
</feature>
<dbReference type="EMBL" id="QDKG01000001">
    <property type="protein sequence ID" value="PVH27183.1"/>
    <property type="molecule type" value="Genomic_DNA"/>
</dbReference>
<feature type="binding site" evidence="10 13">
    <location>
        <position position="37"/>
    </location>
    <ligand>
        <name>a divalent metal cation</name>
        <dbReference type="ChEBI" id="CHEBI:60240"/>
    </ligand>
</feature>
<dbReference type="Gene3D" id="3.20.20.70">
    <property type="entry name" value="Aldolase class I"/>
    <property type="match status" value="1"/>
</dbReference>
<accession>A0A2T8HP70</accession>
<dbReference type="GO" id="GO:0006098">
    <property type="term" value="P:pentose-phosphate shunt"/>
    <property type="evidence" value="ECO:0007669"/>
    <property type="project" value="UniProtKB-UniRule"/>
</dbReference>
<evidence type="ECO:0000256" key="6">
    <source>
        <dbReference type="ARBA" id="ARBA00009541"/>
    </source>
</evidence>
<dbReference type="InterPro" id="IPR000056">
    <property type="entry name" value="Ribul_P_3_epim-like"/>
</dbReference>
<dbReference type="PIRSF" id="PIRSF001461">
    <property type="entry name" value="RPE"/>
    <property type="match status" value="1"/>
</dbReference>
<gene>
    <name evidence="10" type="primary">rpe</name>
    <name evidence="15" type="ORF">DC487_04235</name>
</gene>
<feature type="active site" description="Proton acceptor" evidence="10 12">
    <location>
        <position position="39"/>
    </location>
</feature>
<dbReference type="InterPro" id="IPR026019">
    <property type="entry name" value="Ribul_P_3_epim"/>
</dbReference>
<feature type="binding site" evidence="10 14">
    <location>
        <position position="12"/>
    </location>
    <ligand>
        <name>substrate</name>
    </ligand>
</feature>
<dbReference type="OrthoDB" id="1645589at2"/>
<name>A0A2T8HP70_9SPHI</name>
<dbReference type="InterPro" id="IPR011060">
    <property type="entry name" value="RibuloseP-bd_barrel"/>
</dbReference>